<dbReference type="AlphaFoldDB" id="G3Q1A4"/>
<reference evidence="4 5" key="1">
    <citation type="journal article" date="2021" name="G3 (Bethesda)">
        <title>Improved contiguity of the threespine stickleback genome using long-read sequencing.</title>
        <authorList>
            <person name="Nath S."/>
            <person name="Shaw D.E."/>
            <person name="White M.A."/>
        </authorList>
    </citation>
    <scope>NUCLEOTIDE SEQUENCE [LARGE SCALE GENOMIC DNA]</scope>
    <source>
        <strain evidence="4 5">Lake Benthic</strain>
    </source>
</reference>
<keyword evidence="2" id="KW-0734">Signal transduction inhibitor</keyword>
<proteinExistence type="inferred from homology"/>
<evidence type="ECO:0000256" key="2">
    <source>
        <dbReference type="ARBA" id="ARBA00022700"/>
    </source>
</evidence>
<feature type="region of interest" description="Disordered" evidence="3">
    <location>
        <begin position="1"/>
        <end position="40"/>
    </location>
</feature>
<dbReference type="PANTHER" id="PTHR21029">
    <property type="entry name" value="R-SEVEN BINDING PROTEIN (R7BP) HOMOLOG"/>
    <property type="match status" value="1"/>
</dbReference>
<reference evidence="4" key="2">
    <citation type="submission" date="2025-08" db="UniProtKB">
        <authorList>
            <consortium name="Ensembl"/>
        </authorList>
    </citation>
    <scope>IDENTIFICATION</scope>
</reference>
<organism evidence="4 5">
    <name type="scientific">Gasterosteus aculeatus aculeatus</name>
    <name type="common">three-spined stickleback</name>
    <dbReference type="NCBI Taxonomy" id="481459"/>
    <lineage>
        <taxon>Eukaryota</taxon>
        <taxon>Metazoa</taxon>
        <taxon>Chordata</taxon>
        <taxon>Craniata</taxon>
        <taxon>Vertebrata</taxon>
        <taxon>Euteleostomi</taxon>
        <taxon>Actinopterygii</taxon>
        <taxon>Neopterygii</taxon>
        <taxon>Teleostei</taxon>
        <taxon>Neoteleostei</taxon>
        <taxon>Acanthomorphata</taxon>
        <taxon>Eupercaria</taxon>
        <taxon>Perciformes</taxon>
        <taxon>Cottioidei</taxon>
        <taxon>Gasterosteales</taxon>
        <taxon>Gasterosteidae</taxon>
        <taxon>Gasterosteus</taxon>
    </lineage>
</organism>
<evidence type="ECO:0000256" key="1">
    <source>
        <dbReference type="ARBA" id="ARBA00007457"/>
    </source>
</evidence>
<evidence type="ECO:0000313" key="4">
    <source>
        <dbReference type="Ensembl" id="ENSGACP00000023652.2"/>
    </source>
</evidence>
<sequence>MCSAPHGRKKRPRSAGSVFPTGKVAQTEPERRESAEGAVEGSRMAMQEFNTLVALYREQVISVGEISADCPSLRAQMHHTRSKGCSMARAAYRDLTVISVSGLEDGEIHPEICRLFIQLQCCLEMFITEMLKSMCLLGVLQLHRKTLPSVFGPEGTESEPRLDFRVDESSDVPILDDRSSSPTDFPQEQWLVGMDIQNIERDMREMRNLLSKLRDTMPLPLKNQDDSSLLNLTPHPLIRQRKRRFPGLCCMVSG</sequence>
<evidence type="ECO:0000256" key="3">
    <source>
        <dbReference type="SAM" id="MobiDB-lite"/>
    </source>
</evidence>
<accession>G3Q1A4</accession>
<dbReference type="GO" id="GO:0009968">
    <property type="term" value="P:negative regulation of signal transduction"/>
    <property type="evidence" value="ECO:0007669"/>
    <property type="project" value="UniProtKB-KW"/>
</dbReference>
<keyword evidence="5" id="KW-1185">Reference proteome</keyword>
<protein>
    <submittedName>
        <fullName evidence="4">Complement component 6, duplicate 2</fullName>
    </submittedName>
</protein>
<evidence type="ECO:0000313" key="5">
    <source>
        <dbReference type="Proteomes" id="UP000007635"/>
    </source>
</evidence>
<dbReference type="InterPro" id="IPR026512">
    <property type="entry name" value="RGS7BP/RGS9BP"/>
</dbReference>
<reference evidence="4" key="3">
    <citation type="submission" date="2025-09" db="UniProtKB">
        <authorList>
            <consortium name="Ensembl"/>
        </authorList>
    </citation>
    <scope>IDENTIFICATION</scope>
</reference>
<dbReference type="Proteomes" id="UP000007635">
    <property type="component" value="Chromosome XIV"/>
</dbReference>
<dbReference type="GeneTree" id="ENSGT00940000156814"/>
<comment type="similarity">
    <text evidence="1">Belongs to the RGS7BP/RGS9BP family.</text>
</comment>
<name>G3Q1A4_GASAC</name>
<dbReference type="Bgee" id="ENSGACG00000017902">
    <property type="expression patterns" value="Expressed in diencephalon and 2 other cell types or tissues"/>
</dbReference>
<dbReference type="Ensembl" id="ENSGACT00000023698.2">
    <property type="protein sequence ID" value="ENSGACP00000023652.2"/>
    <property type="gene ID" value="ENSGACG00000017908.2"/>
</dbReference>
<feature type="compositionally biased region" description="Basic residues" evidence="3">
    <location>
        <begin position="1"/>
        <end position="13"/>
    </location>
</feature>